<reference evidence="2" key="1">
    <citation type="submission" date="2019-08" db="EMBL/GenBank/DDBJ databases">
        <authorList>
            <person name="Kucharzyk K."/>
            <person name="Murdoch R.W."/>
            <person name="Higgins S."/>
            <person name="Loffler F."/>
        </authorList>
    </citation>
    <scope>NUCLEOTIDE SEQUENCE</scope>
</reference>
<accession>A0A645GC14</accession>
<comment type="caution">
    <text evidence="2">The sequence shown here is derived from an EMBL/GenBank/DDBJ whole genome shotgun (WGS) entry which is preliminary data.</text>
</comment>
<feature type="region of interest" description="Disordered" evidence="1">
    <location>
        <begin position="1"/>
        <end position="21"/>
    </location>
</feature>
<evidence type="ECO:0000256" key="1">
    <source>
        <dbReference type="SAM" id="MobiDB-lite"/>
    </source>
</evidence>
<gene>
    <name evidence="2" type="ORF">SDC9_171840</name>
</gene>
<organism evidence="2">
    <name type="scientific">bioreactor metagenome</name>
    <dbReference type="NCBI Taxonomy" id="1076179"/>
    <lineage>
        <taxon>unclassified sequences</taxon>
        <taxon>metagenomes</taxon>
        <taxon>ecological metagenomes</taxon>
    </lineage>
</organism>
<dbReference type="AlphaFoldDB" id="A0A645GC14"/>
<evidence type="ECO:0000313" key="2">
    <source>
        <dbReference type="EMBL" id="MPN24441.1"/>
    </source>
</evidence>
<name>A0A645GC14_9ZZZZ</name>
<dbReference type="EMBL" id="VSSQ01073294">
    <property type="protein sequence ID" value="MPN24441.1"/>
    <property type="molecule type" value="Genomic_DNA"/>
</dbReference>
<protein>
    <submittedName>
        <fullName evidence="2">Uncharacterized protein</fullName>
    </submittedName>
</protein>
<sequence>MSGWENECFEGLSPEDKKGYQRLSGTVISNLMRMNEESRGPAANKEE</sequence>
<proteinExistence type="predicted"/>